<evidence type="ECO:0000313" key="6">
    <source>
        <dbReference type="Proteomes" id="UP000502706"/>
    </source>
</evidence>
<organism evidence="5 6">
    <name type="scientific">Rubrobacter marinus</name>
    <dbReference type="NCBI Taxonomy" id="2653852"/>
    <lineage>
        <taxon>Bacteria</taxon>
        <taxon>Bacillati</taxon>
        <taxon>Actinomycetota</taxon>
        <taxon>Rubrobacteria</taxon>
        <taxon>Rubrobacterales</taxon>
        <taxon>Rubrobacteraceae</taxon>
        <taxon>Rubrobacter</taxon>
    </lineage>
</organism>
<dbReference type="RefSeq" id="WP_166395709.1">
    <property type="nucleotide sequence ID" value="NZ_CP045121.1"/>
</dbReference>
<dbReference type="Pfam" id="PF01408">
    <property type="entry name" value="GFO_IDH_MocA"/>
    <property type="match status" value="1"/>
</dbReference>
<keyword evidence="2" id="KW-0560">Oxidoreductase</keyword>
<dbReference type="Pfam" id="PF22725">
    <property type="entry name" value="GFO_IDH_MocA_C3"/>
    <property type="match status" value="1"/>
</dbReference>
<comment type="similarity">
    <text evidence="1">Belongs to the Gfo/Idh/MocA family.</text>
</comment>
<feature type="domain" description="Gfo/Idh/MocA-like oxidoreductase N-terminal" evidence="3">
    <location>
        <begin position="7"/>
        <end position="126"/>
    </location>
</feature>
<dbReference type="SUPFAM" id="SSF55347">
    <property type="entry name" value="Glyceraldehyde-3-phosphate dehydrogenase-like, C-terminal domain"/>
    <property type="match status" value="1"/>
</dbReference>
<evidence type="ECO:0000259" key="3">
    <source>
        <dbReference type="Pfam" id="PF01408"/>
    </source>
</evidence>
<dbReference type="KEGG" id="rmar:GBA65_05320"/>
<dbReference type="PANTHER" id="PTHR22604">
    <property type="entry name" value="OXIDOREDUCTASES"/>
    <property type="match status" value="1"/>
</dbReference>
<dbReference type="InterPro" id="IPR036291">
    <property type="entry name" value="NAD(P)-bd_dom_sf"/>
</dbReference>
<evidence type="ECO:0000256" key="2">
    <source>
        <dbReference type="ARBA" id="ARBA00023002"/>
    </source>
</evidence>
<dbReference type="InterPro" id="IPR050984">
    <property type="entry name" value="Gfo/Idh/MocA_domain"/>
</dbReference>
<dbReference type="GO" id="GO:0000166">
    <property type="term" value="F:nucleotide binding"/>
    <property type="evidence" value="ECO:0007669"/>
    <property type="project" value="InterPro"/>
</dbReference>
<dbReference type="Gene3D" id="3.30.360.10">
    <property type="entry name" value="Dihydrodipicolinate Reductase, domain 2"/>
    <property type="match status" value="1"/>
</dbReference>
<dbReference type="GO" id="GO:0016491">
    <property type="term" value="F:oxidoreductase activity"/>
    <property type="evidence" value="ECO:0007669"/>
    <property type="project" value="UniProtKB-KW"/>
</dbReference>
<dbReference type="Proteomes" id="UP000502706">
    <property type="component" value="Chromosome"/>
</dbReference>
<dbReference type="EMBL" id="CP045121">
    <property type="protein sequence ID" value="QIN78031.1"/>
    <property type="molecule type" value="Genomic_DNA"/>
</dbReference>
<evidence type="ECO:0000259" key="4">
    <source>
        <dbReference type="Pfam" id="PF22725"/>
    </source>
</evidence>
<dbReference type="SUPFAM" id="SSF51735">
    <property type="entry name" value="NAD(P)-binding Rossmann-fold domains"/>
    <property type="match status" value="1"/>
</dbReference>
<dbReference type="Gene3D" id="3.40.50.720">
    <property type="entry name" value="NAD(P)-binding Rossmann-like Domain"/>
    <property type="match status" value="1"/>
</dbReference>
<evidence type="ECO:0000256" key="1">
    <source>
        <dbReference type="ARBA" id="ARBA00010928"/>
    </source>
</evidence>
<dbReference type="AlphaFoldDB" id="A0A6G8PV01"/>
<feature type="domain" description="GFO/IDH/MocA-like oxidoreductase" evidence="4">
    <location>
        <begin position="135"/>
        <end position="248"/>
    </location>
</feature>
<dbReference type="InterPro" id="IPR000683">
    <property type="entry name" value="Gfo/Idh/MocA-like_OxRdtase_N"/>
</dbReference>
<keyword evidence="6" id="KW-1185">Reference proteome</keyword>
<dbReference type="PANTHER" id="PTHR22604:SF105">
    <property type="entry name" value="TRANS-1,2-DIHYDROBENZENE-1,2-DIOL DEHYDROGENASE"/>
    <property type="match status" value="1"/>
</dbReference>
<gene>
    <name evidence="5" type="ORF">GBA65_05320</name>
</gene>
<reference evidence="5 6" key="1">
    <citation type="submission" date="2019-10" db="EMBL/GenBank/DDBJ databases">
        <title>Rubrobacter sp nov SCSIO 52915 isolated from a deep-sea sediment in the South China Sea.</title>
        <authorList>
            <person name="Chen R.W."/>
        </authorList>
    </citation>
    <scope>NUCLEOTIDE SEQUENCE [LARGE SCALE GENOMIC DNA]</scope>
    <source>
        <strain evidence="5 6">SCSIO 52915</strain>
    </source>
</reference>
<evidence type="ECO:0000313" key="5">
    <source>
        <dbReference type="EMBL" id="QIN78031.1"/>
    </source>
</evidence>
<name>A0A6G8PV01_9ACTN</name>
<accession>A0A6G8PV01</accession>
<proteinExistence type="inferred from homology"/>
<protein>
    <submittedName>
        <fullName evidence="5">Gfo/Idh/MocA family oxidoreductase</fullName>
    </submittedName>
</protein>
<sequence length="329" mass="34589">MRNGVLRLGILGAARIALGGIIPAAGRAEGVEVAAVATRGGEKGVAVRELVPDASVFDDYDSLLESAEVDAVYVPLPNSMHVEWTLKALEAGKHVLCEKPFSLEADGARRAVEAARGRNLALMEGFMYRFHPQTARVAEILRSGAIGGIRQAVAEFGHRLDDPEDVRGVGSLGGGSLGDVGCYCVSGLRLAFGSEPVRATAFGFFDEEGADRDLGGVLQFEGGVGIISCSISSSRRERLEITGTDGRISLSAPFRADKAGGELDARYGTDLEAESFGSGDPYAKELEEFARAVREGRDPAVGPDEILGNARALDALLRSARSGGTPQKV</sequence>
<dbReference type="InterPro" id="IPR055170">
    <property type="entry name" value="GFO_IDH_MocA-like_dom"/>
</dbReference>